<dbReference type="AlphaFoldDB" id="A0A8J6HRC3"/>
<reference evidence="1" key="1">
    <citation type="journal article" date="2020" name="J Insects Food Feed">
        <title>The yellow mealworm (Tenebrio molitor) genome: a resource for the emerging insects as food and feed industry.</title>
        <authorList>
            <person name="Eriksson T."/>
            <person name="Andere A."/>
            <person name="Kelstrup H."/>
            <person name="Emery V."/>
            <person name="Picard C."/>
        </authorList>
    </citation>
    <scope>NUCLEOTIDE SEQUENCE</scope>
    <source>
        <strain evidence="1">Stoneville</strain>
        <tissue evidence="1">Whole head</tissue>
    </source>
</reference>
<comment type="caution">
    <text evidence="1">The sequence shown here is derived from an EMBL/GenBank/DDBJ whole genome shotgun (WGS) entry which is preliminary data.</text>
</comment>
<gene>
    <name evidence="1" type="ORF">GEV33_003550</name>
</gene>
<organism evidence="1 2">
    <name type="scientific">Tenebrio molitor</name>
    <name type="common">Yellow mealworm beetle</name>
    <dbReference type="NCBI Taxonomy" id="7067"/>
    <lineage>
        <taxon>Eukaryota</taxon>
        <taxon>Metazoa</taxon>
        <taxon>Ecdysozoa</taxon>
        <taxon>Arthropoda</taxon>
        <taxon>Hexapoda</taxon>
        <taxon>Insecta</taxon>
        <taxon>Pterygota</taxon>
        <taxon>Neoptera</taxon>
        <taxon>Endopterygota</taxon>
        <taxon>Coleoptera</taxon>
        <taxon>Polyphaga</taxon>
        <taxon>Cucujiformia</taxon>
        <taxon>Tenebrionidae</taxon>
        <taxon>Tenebrio</taxon>
    </lineage>
</organism>
<sequence length="818" mass="91249">MGPLSFAHDEKRCAQFSRDTKRYSRGVKIAQTCFSGSSSAPARFLEIRCRRRRRVSTGQKKREAIDRKKREKVSSGSVDRISGRMMLLRHCSDPGLLIKGEWKHRCVGSKSRVARVSTIRAHKKRRHGVAATNRTFRYTLTRGRRWRVRGVRDRKMADVETGIGGFGCVTETHRKTGINIAIKYMQVAVKGGGDNGKGIRLLTIGEGPERHPRNRNKIQQTQTTWSQEGKNEVIFVKINLDFDKRQQELSLSFDVDGQSDRSLLIVVVFPGSDFSSVECEKRARGIGKEQVYPRRGSAELLRGSYAGVFFCVLGGRNFSRRPKLPRRTRSSSQQARCVCVCVFFARLSSSRCVPKGVVVAASASGESGLDRCGFSLRRKNSSTEIFTFAAVKCLYGVAEAGQVGSADGRGFFSIFRRNRLPAKMRDTSPSGTVLRSDRFAGKELSEALEMFVEGGARREGDLGGFDSDNLRCKMNCEIYGDESQVFSQRPESNVSIGASDVPHRASRTFEKFEEFFSERVKNRDRPAAPRILEKFEEIVRAARRTTHPPRFALMISDPSGGLLECLIITSERNLSKWQISRIVGFVPAGADSALKTGFLKRILSVCACYIMAVSRFPIRTAYGRMHRSVRGPGRVVRVGGSYMARGVLGAKSVVRGRRVSGTEHCGHSTYSTIRIPRPRRLNWNQTCCRLPLAWSLPTLEDDFTIFGPASSDRRGFCTDQVHIAPLPPDVVLWDVVNRSSLLTFFTTNPSIEATTLDRVGFIVLLTSSDKFVAGSSVKQSSSRVMNRIFSGGLTRLTRVECTDDELFVFNLLVGLVNA</sequence>
<name>A0A8J6HRC3_TENMO</name>
<accession>A0A8J6HRC3</accession>
<evidence type="ECO:0000313" key="2">
    <source>
        <dbReference type="Proteomes" id="UP000719412"/>
    </source>
</evidence>
<protein>
    <submittedName>
        <fullName evidence="1">Uncharacterized protein</fullName>
    </submittedName>
</protein>
<dbReference type="EMBL" id="JABDTM020015127">
    <property type="protein sequence ID" value="KAH0819242.1"/>
    <property type="molecule type" value="Genomic_DNA"/>
</dbReference>
<proteinExistence type="predicted"/>
<keyword evidence="2" id="KW-1185">Reference proteome</keyword>
<reference evidence="1" key="2">
    <citation type="submission" date="2021-08" db="EMBL/GenBank/DDBJ databases">
        <authorList>
            <person name="Eriksson T."/>
        </authorList>
    </citation>
    <scope>NUCLEOTIDE SEQUENCE</scope>
    <source>
        <strain evidence="1">Stoneville</strain>
        <tissue evidence="1">Whole head</tissue>
    </source>
</reference>
<evidence type="ECO:0000313" key="1">
    <source>
        <dbReference type="EMBL" id="KAH0819242.1"/>
    </source>
</evidence>
<dbReference type="Proteomes" id="UP000719412">
    <property type="component" value="Unassembled WGS sequence"/>
</dbReference>